<feature type="signal peptide" evidence="1">
    <location>
        <begin position="1"/>
        <end position="20"/>
    </location>
</feature>
<dbReference type="RefSeq" id="WP_136597641.1">
    <property type="nucleotide sequence ID" value="NZ_STGV01000001.1"/>
</dbReference>
<protein>
    <submittedName>
        <fullName evidence="2">Uncharacterized protein</fullName>
    </submittedName>
</protein>
<reference evidence="2 3" key="1">
    <citation type="submission" date="2019-04" db="EMBL/GenBank/DDBJ databases">
        <title>Genome sequence of strain shin9-1.</title>
        <authorList>
            <person name="Gao J."/>
            <person name="Sun J."/>
        </authorList>
    </citation>
    <scope>NUCLEOTIDE SEQUENCE [LARGE SCALE GENOMIC DNA]</scope>
    <source>
        <strain evidence="3">shin9-1</strain>
    </source>
</reference>
<dbReference type="EMBL" id="STGV01000001">
    <property type="protein sequence ID" value="THV25806.1"/>
    <property type="molecule type" value="Genomic_DNA"/>
</dbReference>
<gene>
    <name evidence="2" type="ORF">FAA97_06400</name>
</gene>
<organism evidence="2 3">
    <name type="scientific">Peteryoungia ipomoeae</name>
    <dbReference type="NCBI Taxonomy" id="1210932"/>
    <lineage>
        <taxon>Bacteria</taxon>
        <taxon>Pseudomonadati</taxon>
        <taxon>Pseudomonadota</taxon>
        <taxon>Alphaproteobacteria</taxon>
        <taxon>Hyphomicrobiales</taxon>
        <taxon>Rhizobiaceae</taxon>
        <taxon>Peteryoungia</taxon>
    </lineage>
</organism>
<keyword evidence="1" id="KW-0732">Signal</keyword>
<feature type="chain" id="PRO_5020310504" evidence="1">
    <location>
        <begin position="21"/>
        <end position="80"/>
    </location>
</feature>
<evidence type="ECO:0000313" key="2">
    <source>
        <dbReference type="EMBL" id="THV25806.1"/>
    </source>
</evidence>
<dbReference type="AlphaFoldDB" id="A0A4V6T699"/>
<evidence type="ECO:0000313" key="3">
    <source>
        <dbReference type="Proteomes" id="UP000308828"/>
    </source>
</evidence>
<accession>A0A4V6T699</accession>
<name>A0A4V6T699_9HYPH</name>
<evidence type="ECO:0000256" key="1">
    <source>
        <dbReference type="SAM" id="SignalP"/>
    </source>
</evidence>
<proteinExistence type="predicted"/>
<dbReference type="OrthoDB" id="7917347at2"/>
<comment type="caution">
    <text evidence="2">The sequence shown here is derived from an EMBL/GenBank/DDBJ whole genome shotgun (WGS) entry which is preliminary data.</text>
</comment>
<sequence length="80" mass="8198">MASFMRYTGLALAIALGSSAVSGDSAQAAGDCREAAMRVAAEEGGQLLSVRESGGECVIVVLVQGSGNERPRKVTRRASL</sequence>
<keyword evidence="3" id="KW-1185">Reference proteome</keyword>
<dbReference type="Proteomes" id="UP000308828">
    <property type="component" value="Unassembled WGS sequence"/>
</dbReference>